<organism evidence="1">
    <name type="scientific">hydrocarbon metagenome</name>
    <dbReference type="NCBI Taxonomy" id="938273"/>
    <lineage>
        <taxon>unclassified sequences</taxon>
        <taxon>metagenomes</taxon>
        <taxon>ecological metagenomes</taxon>
    </lineage>
</organism>
<gene>
    <name evidence="1" type="ORF">ASZ90_017070</name>
</gene>
<accession>A0A0W8EA61</accession>
<evidence type="ECO:0000313" key="1">
    <source>
        <dbReference type="EMBL" id="KUG05513.1"/>
    </source>
</evidence>
<dbReference type="EMBL" id="LNQE01001810">
    <property type="protein sequence ID" value="KUG05513.1"/>
    <property type="molecule type" value="Genomic_DNA"/>
</dbReference>
<protein>
    <submittedName>
        <fullName evidence="1">Uncharacterized protein</fullName>
    </submittedName>
</protein>
<proteinExistence type="predicted"/>
<sequence length="108" mass="12128">MELTETLRTFLENGEDWERKMTSIRGVTILKLPQTKSRSASLAIEINPLTEKGTPMKKKGIMIMGAADLHAFREIFNNEKVEVLISSIESITPARKGVKGEKEDILQV</sequence>
<comment type="caution">
    <text evidence="1">The sequence shown here is derived from an EMBL/GenBank/DDBJ whole genome shotgun (WGS) entry which is preliminary data.</text>
</comment>
<reference evidence="1" key="1">
    <citation type="journal article" date="2015" name="Proc. Natl. Acad. Sci. U.S.A.">
        <title>Networks of energetic and metabolic interactions define dynamics in microbial communities.</title>
        <authorList>
            <person name="Embree M."/>
            <person name="Liu J.K."/>
            <person name="Al-Bassam M.M."/>
            <person name="Zengler K."/>
        </authorList>
    </citation>
    <scope>NUCLEOTIDE SEQUENCE</scope>
</reference>
<name>A0A0W8EA61_9ZZZZ</name>
<dbReference type="AlphaFoldDB" id="A0A0W8EA61"/>